<evidence type="ECO:0000256" key="4">
    <source>
        <dbReference type="ARBA" id="ARBA00022989"/>
    </source>
</evidence>
<dbReference type="GO" id="GO:0005886">
    <property type="term" value="C:plasma membrane"/>
    <property type="evidence" value="ECO:0007669"/>
    <property type="project" value="TreeGrafter"/>
</dbReference>
<protein>
    <submittedName>
        <fullName evidence="7">MATE family efflux transporter</fullName>
    </submittedName>
</protein>
<feature type="transmembrane region" description="Helical" evidence="6">
    <location>
        <begin position="387"/>
        <end position="405"/>
    </location>
</feature>
<evidence type="ECO:0000313" key="7">
    <source>
        <dbReference type="EMBL" id="GLS83493.1"/>
    </source>
</evidence>
<feature type="transmembrane region" description="Helical" evidence="6">
    <location>
        <begin position="158"/>
        <end position="183"/>
    </location>
</feature>
<dbReference type="CDD" id="cd13136">
    <property type="entry name" value="MATE_DinF_like"/>
    <property type="match status" value="1"/>
</dbReference>
<comment type="subcellular location">
    <subcellularLocation>
        <location evidence="1">Membrane</location>
        <topology evidence="1">Multi-pass membrane protein</topology>
    </subcellularLocation>
</comment>
<dbReference type="PANTHER" id="PTHR42893:SF46">
    <property type="entry name" value="PROTEIN DETOXIFICATION 44, CHLOROPLASTIC"/>
    <property type="match status" value="1"/>
</dbReference>
<dbReference type="InterPro" id="IPR002528">
    <property type="entry name" value="MATE_fam"/>
</dbReference>
<evidence type="ECO:0000256" key="3">
    <source>
        <dbReference type="ARBA" id="ARBA00022692"/>
    </source>
</evidence>
<dbReference type="PANTHER" id="PTHR42893">
    <property type="entry name" value="PROTEIN DETOXIFICATION 44, CHLOROPLASTIC-RELATED"/>
    <property type="match status" value="1"/>
</dbReference>
<sequence length="448" mass="48702">MSIAQHKAVLVLALPMILSNVTSPLLGLVDTAVIGHMDEPYYLGGVAVGSMIITLIFWLMGFLRMATTGMVAQAFGREQVNAQAKLLIQGLCIALAISLLILVLQHPIKSLALWLAGASAEVSAQAQSYYSVRIWATPMALTNLVLMGWLLGRQQAKLAMVAVIVTNCVNLSLDLWFVIGLGWGVQGVAWASLLAESCSMVLLLVFANRQLTSMGLSVVVALKRHLAINGLGALLALKRDIFIRSACLQAVFSFITFQGARLGDIPLAANAILLNFLMLISYALDGFAYSAEAQVGQAYGQNKPERLHFLVKLNLLWGAFSGLCFSLAFLLFGEHLIALMTGIAEVQEYAKEYLMWVIALPLLSFLCYLMDGVYIGAAKGAVMRNSMMVSALAVFFPMWWILHSFGLTNTALWAALSAFMVARGLTLSGHYSWSIARRRFINNAAQSI</sequence>
<comment type="similarity">
    <text evidence="2">Belongs to the multi antimicrobial extrusion (MATE) (TC 2.A.66.1) family.</text>
</comment>
<dbReference type="EMBL" id="BSPO01000002">
    <property type="protein sequence ID" value="GLS83493.1"/>
    <property type="molecule type" value="Genomic_DNA"/>
</dbReference>
<dbReference type="NCBIfam" id="TIGR00797">
    <property type="entry name" value="matE"/>
    <property type="match status" value="1"/>
</dbReference>
<dbReference type="GO" id="GO:0042910">
    <property type="term" value="F:xenobiotic transmembrane transporter activity"/>
    <property type="evidence" value="ECO:0007669"/>
    <property type="project" value="InterPro"/>
</dbReference>
<feature type="transmembrane region" description="Helical" evidence="6">
    <location>
        <begin position="353"/>
        <end position="375"/>
    </location>
</feature>
<evidence type="ECO:0000256" key="5">
    <source>
        <dbReference type="ARBA" id="ARBA00023136"/>
    </source>
</evidence>
<feature type="transmembrane region" description="Helical" evidence="6">
    <location>
        <begin position="267"/>
        <end position="288"/>
    </location>
</feature>
<feature type="transmembrane region" description="Helical" evidence="6">
    <location>
        <begin position="241"/>
        <end position="261"/>
    </location>
</feature>
<evidence type="ECO:0000256" key="2">
    <source>
        <dbReference type="ARBA" id="ARBA00010199"/>
    </source>
</evidence>
<organism evidence="7 8">
    <name type="scientific">Paraferrimonas haliotis</name>
    <dbReference type="NCBI Taxonomy" id="2013866"/>
    <lineage>
        <taxon>Bacteria</taxon>
        <taxon>Pseudomonadati</taxon>
        <taxon>Pseudomonadota</taxon>
        <taxon>Gammaproteobacteria</taxon>
        <taxon>Alteromonadales</taxon>
        <taxon>Ferrimonadaceae</taxon>
        <taxon>Paraferrimonas</taxon>
    </lineage>
</organism>
<comment type="caution">
    <text evidence="7">The sequence shown here is derived from an EMBL/GenBank/DDBJ whole genome shotgun (WGS) entry which is preliminary data.</text>
</comment>
<proteinExistence type="inferred from homology"/>
<evidence type="ECO:0000313" key="8">
    <source>
        <dbReference type="Proteomes" id="UP001157439"/>
    </source>
</evidence>
<reference evidence="7 8" key="1">
    <citation type="journal article" date="2014" name="Int. J. Syst. Evol. Microbiol.">
        <title>Complete genome sequence of Corynebacterium casei LMG S-19264T (=DSM 44701T), isolated from a smear-ripened cheese.</title>
        <authorList>
            <consortium name="US DOE Joint Genome Institute (JGI-PGF)"/>
            <person name="Walter F."/>
            <person name="Albersmeier A."/>
            <person name="Kalinowski J."/>
            <person name="Ruckert C."/>
        </authorList>
    </citation>
    <scope>NUCLEOTIDE SEQUENCE [LARGE SCALE GENOMIC DNA]</scope>
    <source>
        <strain evidence="7 8">NBRC 112785</strain>
    </source>
</reference>
<dbReference type="Pfam" id="PF01554">
    <property type="entry name" value="MatE"/>
    <property type="match status" value="2"/>
</dbReference>
<dbReference type="InterPro" id="IPR044644">
    <property type="entry name" value="DinF-like"/>
</dbReference>
<keyword evidence="3 6" id="KW-0812">Transmembrane</keyword>
<dbReference type="AlphaFoldDB" id="A0AA37WWF7"/>
<feature type="transmembrane region" description="Helical" evidence="6">
    <location>
        <begin position="309"/>
        <end position="333"/>
    </location>
</feature>
<gene>
    <name evidence="7" type="primary">dinF</name>
    <name evidence="7" type="ORF">GCM10007894_14700</name>
</gene>
<accession>A0AA37WWF7</accession>
<keyword evidence="5 6" id="KW-0472">Membrane</keyword>
<keyword evidence="8" id="KW-1185">Reference proteome</keyword>
<dbReference type="RefSeq" id="WP_095496961.1">
    <property type="nucleotide sequence ID" value="NZ_BSPO01000002.1"/>
</dbReference>
<feature type="transmembrane region" description="Helical" evidence="6">
    <location>
        <begin position="41"/>
        <end position="65"/>
    </location>
</feature>
<dbReference type="GO" id="GO:0015297">
    <property type="term" value="F:antiporter activity"/>
    <property type="evidence" value="ECO:0007669"/>
    <property type="project" value="InterPro"/>
</dbReference>
<dbReference type="Proteomes" id="UP001157439">
    <property type="component" value="Unassembled WGS sequence"/>
</dbReference>
<feature type="transmembrane region" description="Helical" evidence="6">
    <location>
        <begin position="128"/>
        <end position="151"/>
    </location>
</feature>
<evidence type="ECO:0000256" key="6">
    <source>
        <dbReference type="SAM" id="Phobius"/>
    </source>
</evidence>
<keyword evidence="4 6" id="KW-1133">Transmembrane helix</keyword>
<name>A0AA37WWF7_9GAMM</name>
<evidence type="ECO:0000256" key="1">
    <source>
        <dbReference type="ARBA" id="ARBA00004141"/>
    </source>
</evidence>
<feature type="transmembrane region" description="Helical" evidence="6">
    <location>
        <begin position="86"/>
        <end position="108"/>
    </location>
</feature>
<feature type="transmembrane region" description="Helical" evidence="6">
    <location>
        <begin position="189"/>
        <end position="207"/>
    </location>
</feature>
<feature type="transmembrane region" description="Helical" evidence="6">
    <location>
        <begin position="411"/>
        <end position="433"/>
    </location>
</feature>